<accession>A0AAE1HHV4</accession>
<name>A0AAE1HHV4_9NEOP</name>
<feature type="transmembrane region" description="Helical" evidence="1">
    <location>
        <begin position="49"/>
        <end position="68"/>
    </location>
</feature>
<protein>
    <submittedName>
        <fullName evidence="3">Polyprotein</fullName>
    </submittedName>
</protein>
<evidence type="ECO:0000256" key="2">
    <source>
        <dbReference type="SAM" id="SignalP"/>
    </source>
</evidence>
<keyword evidence="1" id="KW-0812">Transmembrane</keyword>
<evidence type="ECO:0000313" key="3">
    <source>
        <dbReference type="EMBL" id="KAK3921479.1"/>
    </source>
</evidence>
<gene>
    <name evidence="3" type="ORF">KUF71_001259</name>
</gene>
<keyword evidence="4" id="KW-1185">Reference proteome</keyword>
<keyword evidence="2" id="KW-0732">Signal</keyword>
<keyword evidence="1" id="KW-1133">Transmembrane helix</keyword>
<evidence type="ECO:0000256" key="1">
    <source>
        <dbReference type="SAM" id="Phobius"/>
    </source>
</evidence>
<sequence>MLLARFCLAFPSVSSNPLGPYCRYHRYSLFKSRGLSLSPAAVHSMKSSHAFLISSCLFTAVSGAGHLASRSMCTISFLLGLSTLSILALQSLIRFTIL</sequence>
<feature type="chain" id="PRO_5042098775" evidence="2">
    <location>
        <begin position="16"/>
        <end position="98"/>
    </location>
</feature>
<dbReference type="AlphaFoldDB" id="A0AAE1HHV4"/>
<reference evidence="3" key="1">
    <citation type="submission" date="2021-07" db="EMBL/GenBank/DDBJ databases">
        <authorList>
            <person name="Catto M.A."/>
            <person name="Jacobson A."/>
            <person name="Kennedy G."/>
            <person name="Labadie P."/>
            <person name="Hunt B.G."/>
            <person name="Srinivasan R."/>
        </authorList>
    </citation>
    <scope>NUCLEOTIDE SEQUENCE</scope>
    <source>
        <strain evidence="3">PL_HMW_Pooled</strain>
        <tissue evidence="3">Head</tissue>
    </source>
</reference>
<comment type="caution">
    <text evidence="3">The sequence shown here is derived from an EMBL/GenBank/DDBJ whole genome shotgun (WGS) entry which is preliminary data.</text>
</comment>
<dbReference type="EMBL" id="JAHWGI010001034">
    <property type="protein sequence ID" value="KAK3921479.1"/>
    <property type="molecule type" value="Genomic_DNA"/>
</dbReference>
<feature type="signal peptide" evidence="2">
    <location>
        <begin position="1"/>
        <end position="15"/>
    </location>
</feature>
<feature type="transmembrane region" description="Helical" evidence="1">
    <location>
        <begin position="75"/>
        <end position="97"/>
    </location>
</feature>
<dbReference type="Proteomes" id="UP001219518">
    <property type="component" value="Unassembled WGS sequence"/>
</dbReference>
<keyword evidence="1" id="KW-0472">Membrane</keyword>
<evidence type="ECO:0000313" key="4">
    <source>
        <dbReference type="Proteomes" id="UP001219518"/>
    </source>
</evidence>
<reference evidence="3" key="2">
    <citation type="journal article" date="2023" name="BMC Genomics">
        <title>Pest status, molecular evolution, and epigenetic factors derived from the genome assembly of Frankliniella fusca, a thysanopteran phytovirus vector.</title>
        <authorList>
            <person name="Catto M.A."/>
            <person name="Labadie P.E."/>
            <person name="Jacobson A.L."/>
            <person name="Kennedy G.G."/>
            <person name="Srinivasan R."/>
            <person name="Hunt B.G."/>
        </authorList>
    </citation>
    <scope>NUCLEOTIDE SEQUENCE</scope>
    <source>
        <strain evidence="3">PL_HMW_Pooled</strain>
    </source>
</reference>
<proteinExistence type="predicted"/>
<organism evidence="3 4">
    <name type="scientific">Frankliniella fusca</name>
    <dbReference type="NCBI Taxonomy" id="407009"/>
    <lineage>
        <taxon>Eukaryota</taxon>
        <taxon>Metazoa</taxon>
        <taxon>Ecdysozoa</taxon>
        <taxon>Arthropoda</taxon>
        <taxon>Hexapoda</taxon>
        <taxon>Insecta</taxon>
        <taxon>Pterygota</taxon>
        <taxon>Neoptera</taxon>
        <taxon>Paraneoptera</taxon>
        <taxon>Thysanoptera</taxon>
        <taxon>Terebrantia</taxon>
        <taxon>Thripoidea</taxon>
        <taxon>Thripidae</taxon>
        <taxon>Frankliniella</taxon>
    </lineage>
</organism>